<dbReference type="HOGENOM" id="CLU_2494538_0_0_14"/>
<evidence type="ECO:0000313" key="3">
    <source>
        <dbReference type="Proteomes" id="UP000006810"/>
    </source>
</evidence>
<dbReference type="AlphaFoldDB" id="C4XE92"/>
<feature type="coiled-coil region" evidence="1">
    <location>
        <begin position="35"/>
        <end position="73"/>
    </location>
</feature>
<keyword evidence="1" id="KW-0175">Coiled coil</keyword>
<name>C4XE92_MYCFP</name>
<reference evidence="2 3" key="1">
    <citation type="journal article" date="2009" name="Curr. Microbiol.">
        <title>Molecular cloning and expression of a novel cholinephosphotransferase involved in glycoglycerophospholipid biosynthesis of Mycoplasma fermentans.</title>
        <authorList>
            <person name="Ishida N."/>
            <person name="Irikura D."/>
            <person name="Matsuda K."/>
            <person name="Sato S."/>
            <person name="Asano K."/>
        </authorList>
    </citation>
    <scope>NUCLEOTIDE SEQUENCE [LARGE SCALE GENOMIC DNA]</scope>
    <source>
        <strain evidence="3">ATCC 19989 / NBRC 14854 / NCTC 10117 / PG18</strain>
    </source>
</reference>
<organism evidence="2 3">
    <name type="scientific">Mycoplasmopsis fermentans (strain ATCC 19989 / NBRC 14854 / NCTC 10117 / PG18)</name>
    <name type="common">Mycoplasma fermentans</name>
    <dbReference type="NCBI Taxonomy" id="496833"/>
    <lineage>
        <taxon>Bacteria</taxon>
        <taxon>Bacillati</taxon>
        <taxon>Mycoplasmatota</taxon>
        <taxon>Mycoplasmoidales</taxon>
        <taxon>Metamycoplasmataceae</taxon>
        <taxon>Mycoplasmopsis</taxon>
    </lineage>
</organism>
<accession>C4XE92</accession>
<dbReference type="Gene3D" id="6.10.250.660">
    <property type="match status" value="1"/>
</dbReference>
<evidence type="ECO:0000313" key="2">
    <source>
        <dbReference type="EMBL" id="BAH69464.1"/>
    </source>
</evidence>
<dbReference type="PATRIC" id="fig|496833.3.peg.621"/>
<protein>
    <recommendedName>
        <fullName evidence="4">DivIVA domain-containing protein</fullName>
    </recommendedName>
</protein>
<proteinExistence type="predicted"/>
<evidence type="ECO:0000256" key="1">
    <source>
        <dbReference type="SAM" id="Coils"/>
    </source>
</evidence>
<dbReference type="EMBL" id="AP009608">
    <property type="protein sequence ID" value="BAH69464.1"/>
    <property type="molecule type" value="Genomic_DNA"/>
</dbReference>
<dbReference type="Proteomes" id="UP000006810">
    <property type="component" value="Chromosome"/>
</dbReference>
<gene>
    <name evidence="2" type="ordered locus">MBIO_0199</name>
</gene>
<dbReference type="Pfam" id="PF05103">
    <property type="entry name" value="DivIVA"/>
    <property type="match status" value="1"/>
</dbReference>
<keyword evidence="3" id="KW-1185">Reference proteome</keyword>
<dbReference type="KEGG" id="mfp:MBIO_0199"/>
<dbReference type="NCBIfam" id="NF045995">
    <property type="entry name" value="MAG0865_DivIVA"/>
    <property type="match status" value="1"/>
</dbReference>
<sequence>MIRGFMKKTNNEKFFNKNFSRELNGYSVPEVDNFIDQLWNYVKQLETEIESLEEARNVDRQKLNNKITELENKQFNELLDTNLRKKIKKNE</sequence>
<dbReference type="eggNOG" id="ENOG5031YZE">
    <property type="taxonomic scope" value="Bacteria"/>
</dbReference>
<evidence type="ECO:0008006" key="4">
    <source>
        <dbReference type="Google" id="ProtNLM"/>
    </source>
</evidence>
<dbReference type="InterPro" id="IPR007793">
    <property type="entry name" value="DivIVA_fam"/>
</dbReference>